<accession>A0A742Z5S1</accession>
<evidence type="ECO:0000256" key="1">
    <source>
        <dbReference type="ARBA" id="ARBA00004613"/>
    </source>
</evidence>
<keyword evidence="3" id="KW-0732">Signal</keyword>
<name>A0A742Z5S1_SALER</name>
<reference evidence="7" key="2">
    <citation type="submission" date="2020-02" db="EMBL/GenBank/DDBJ databases">
        <authorList>
            <consortium name="NCBI Pathogen Detection Project"/>
        </authorList>
    </citation>
    <scope>NUCLEOTIDE SEQUENCE</scope>
    <source>
        <strain evidence="7">MA.CK_07/00001533</strain>
    </source>
</reference>
<dbReference type="PANTHER" id="PTHR12338">
    <property type="entry name" value="AUTOTRANSPORTER"/>
    <property type="match status" value="1"/>
</dbReference>
<proteinExistence type="predicted"/>
<reference evidence="7" key="1">
    <citation type="journal article" date="2018" name="Genome Biol.">
        <title>SKESA: strategic k-mer extension for scrupulous assemblies.</title>
        <authorList>
            <person name="Souvorov A."/>
            <person name="Agarwala R."/>
            <person name="Lipman D.J."/>
        </authorList>
    </citation>
    <scope>NUCLEOTIDE SEQUENCE</scope>
    <source>
        <strain evidence="7">MA.CK_07/00001533</strain>
    </source>
</reference>
<evidence type="ECO:0000313" key="7">
    <source>
        <dbReference type="EMBL" id="HAF1775291.1"/>
    </source>
</evidence>
<dbReference type="InterPro" id="IPR050909">
    <property type="entry name" value="Bact_Autotransporter_VF"/>
</dbReference>
<dbReference type="NCBIfam" id="TIGR01901">
    <property type="entry name" value="adhes_NPXG"/>
    <property type="match status" value="1"/>
</dbReference>
<dbReference type="InterPro" id="IPR006626">
    <property type="entry name" value="PbH1"/>
</dbReference>
<dbReference type="SMART" id="SM00912">
    <property type="entry name" value="Haemagg_act"/>
    <property type="match status" value="1"/>
</dbReference>
<keyword evidence="5" id="KW-0472">Membrane</keyword>
<feature type="compositionally biased region" description="Polar residues" evidence="4">
    <location>
        <begin position="491"/>
        <end position="504"/>
    </location>
</feature>
<dbReference type="InterPro" id="IPR011050">
    <property type="entry name" value="Pectin_lyase_fold/virulence"/>
</dbReference>
<evidence type="ECO:0000256" key="5">
    <source>
        <dbReference type="SAM" id="Phobius"/>
    </source>
</evidence>
<dbReference type="GO" id="GO:0005576">
    <property type="term" value="C:extracellular region"/>
    <property type="evidence" value="ECO:0007669"/>
    <property type="project" value="UniProtKB-SubCell"/>
</dbReference>
<dbReference type="Pfam" id="PF13018">
    <property type="entry name" value="ESPR"/>
    <property type="match status" value="1"/>
</dbReference>
<feature type="non-terminal residue" evidence="7">
    <location>
        <position position="1846"/>
    </location>
</feature>
<evidence type="ECO:0000256" key="2">
    <source>
        <dbReference type="ARBA" id="ARBA00022525"/>
    </source>
</evidence>
<keyword evidence="2" id="KW-0964">Secreted</keyword>
<feature type="transmembrane region" description="Helical" evidence="5">
    <location>
        <begin position="46"/>
        <end position="70"/>
    </location>
</feature>
<organism evidence="7">
    <name type="scientific">Salmonella enterica</name>
    <name type="common">Salmonella choleraesuis</name>
    <dbReference type="NCBI Taxonomy" id="28901"/>
    <lineage>
        <taxon>Bacteria</taxon>
        <taxon>Pseudomonadati</taxon>
        <taxon>Pseudomonadota</taxon>
        <taxon>Gammaproteobacteria</taxon>
        <taxon>Enterobacterales</taxon>
        <taxon>Enterobacteriaceae</taxon>
        <taxon>Salmonella</taxon>
    </lineage>
</organism>
<comment type="caution">
    <text evidence="7">The sequence shown here is derived from an EMBL/GenBank/DDBJ whole genome shotgun (WGS) entry which is preliminary data.</text>
</comment>
<keyword evidence="5" id="KW-1133">Transmembrane helix</keyword>
<dbReference type="SUPFAM" id="SSF51126">
    <property type="entry name" value="Pectin lyase-like"/>
    <property type="match status" value="2"/>
</dbReference>
<dbReference type="PANTHER" id="PTHR12338:SF8">
    <property type="entry name" value="HEME_HEMOPEXIN-BINDING PROTEIN"/>
    <property type="match status" value="1"/>
</dbReference>
<protein>
    <submittedName>
        <fullName evidence="7">Filamentous hemagglutinin N-terminal domain-containing protein</fullName>
    </submittedName>
</protein>
<feature type="region of interest" description="Disordered" evidence="4">
    <location>
        <begin position="474"/>
        <end position="504"/>
    </location>
</feature>
<dbReference type="InterPro" id="IPR024973">
    <property type="entry name" value="ESPR"/>
</dbReference>
<evidence type="ECO:0000256" key="3">
    <source>
        <dbReference type="ARBA" id="ARBA00022729"/>
    </source>
</evidence>
<keyword evidence="5" id="KW-0812">Transmembrane</keyword>
<dbReference type="EMBL" id="DAAUHX010000027">
    <property type="protein sequence ID" value="HAF1775291.1"/>
    <property type="molecule type" value="Genomic_DNA"/>
</dbReference>
<dbReference type="Pfam" id="PF05860">
    <property type="entry name" value="TPS"/>
    <property type="match status" value="1"/>
</dbReference>
<dbReference type="InterPro" id="IPR008638">
    <property type="entry name" value="FhaB/CdiA-like_TPS"/>
</dbReference>
<gene>
    <name evidence="7" type="ORF">G8L60_004920</name>
</gene>
<sequence>MNKIYKLKYDRRRQQLVAVSELTTGAGKEATGQVCGLSDISSFRKLLGTLTPLAFLTGLIVSLLPGMALANPSLPTGGQIVAGQGSISTSGNQMTVNQNTQGMVTNWNSFDIGKNHTVQFVQPGSSAVALNRVTGGHESQILGTLKANGQVMLINPAGVMFGKGAKVNTAGMVASTKNISNEDFMAGRYTFSGGSQPGAEIVNQGSLTTTKGGYIVLAADRVRNQGEIRTPGGRVVLAAADRVTLQLDNTGLTAVSVNGSVVNALAENRGLISATNGQVYLTARGKDMLLNTVVNNSGTVEAKGLSERGGEIVLDGGDSGVVSQSGMLLADSDSGRGGKITLEGQNIHLAGGSLISATGETGGGEVYVGGGWQGKDSSIRHASKVVMDKTAVIDVSAKARGQGGTAVLWSDDYTNFRGTILARGGLQGGDGGRVETSSHHNLQAFGDVDASAVKGNAGEWLLDPFDITVVSGSTDTDVNEGSGNDGIFTPDTGTSQVSNGTINNRLNSGTNVTIKTAKENSGSNQWGNITVNADISHTATNNVSLTLEADGNINITNHSITSTTGKLDVNLLGAGSHDGTITLNNATVSSNGGNITLGQLNAGSDGTTSGLAVSITNSTLNATSAGNISITANNGTTLGNGTLSGNEVSVSASSGTGDALVINLSSNLTAAGNLTVSGDTSATGNKYGIHTSDSQFTAGDTLNMTAEAAGGTDGAFKASDINVSAQNAVMKGTSGGAGGTGVWLTGNVTNTRDGGNLTITGTTTGSGNSIGVNVLANLTANGTGNLNITGKGAQGVGVKVDGKTLTGGNVTVTGTSGNSNGKGLEVKGGTLNATGGNIALTGCMTGRNGGFGAHIYSGSSFTARDNITITGYAMDGTNGGLNLNGGTFNATSTVLNGTSQNNNLGAKVGGVITVSQGNLSLSGTANRVNSAPNVTGVVSDGTLSITVSSGTLNVTGKVNDTANNPTSASTTRGLSLVNTTLNATEVSLSGEVAGGRDGTGASLTNTTINATTGNATLNATVANGNALVVSGGNITAGKDISLTGTAKAGSGYGVSLTNGNMTASSGNISVNGTGYDSGSGALNVNGGNFSALNTVLEGTAGRNNKGTVLNGNINVTQGNLVVTGTVTQTANSADNNQFTGLLASGNITVSQGSLNLTGHITGKSGLNAKAVNLTNLNISASNASITGVNQRNGTGFILSNVNLTGDIEKGANTTFSSAGSDSSVTNVIGSGVLNATTTDVLMRAGIENDTQISASGMALGGSGDNWNQNYTSSKGGGWIFDGATVSKAGNISLQGVGFVNSSVTAGKDLTINNGDDSLTVQNTTLNATTISLSGGSISLTGNSSVNAVNDITLNAPKGGVNINGQSNVNTVNISSESGNISIEGNGAGFNRDGVLISNALLNASQGGITVTGVADGADYRLRGGVKFTDSVNLTSQSNTINGTHRKGNAGRVNFAGVVINPGDYHFKGNTTINAESDDYAGLAFSSSVPRTNITFSDGNFVIDAKNNSTAFNSIGGISIDNWEGTQAKIIITTLNGTLNISGQARNREGITSVSSSFSINPNDGSGYHGYVFKGDGDVNVKGVSDSSNGVDMRFFDNTGVTGNFTITGESNTGNGVAVPKFGEISLVNTTITGSSKSGAGILMNASDKQIKKIDLNGNTLTGTSVSGAGIKINGNNVSIANGSLNGTSQGNGAGVELTGGNNYTVSHVTVTGQSAGGNAVGVNGNLTLNDSTLSGNTANGSGVSVSGNVNSTNTTISGGATGSGNGVSLGGNASITDGTVTGNAVDGNGVSVSGNVNTTNTTISGGASGSGNGVSLDGNASITDGTVTGNAVDGNGVSVSGNVNTT</sequence>
<dbReference type="Gene3D" id="2.160.20.10">
    <property type="entry name" value="Single-stranded right-handed beta-helix, Pectin lyase-like"/>
    <property type="match status" value="1"/>
</dbReference>
<dbReference type="SMART" id="SM00710">
    <property type="entry name" value="PbH1"/>
    <property type="match status" value="18"/>
</dbReference>
<dbReference type="InterPro" id="IPR012334">
    <property type="entry name" value="Pectin_lyas_fold"/>
</dbReference>
<comment type="subcellular location">
    <subcellularLocation>
        <location evidence="1">Secreted</location>
    </subcellularLocation>
</comment>
<evidence type="ECO:0000256" key="4">
    <source>
        <dbReference type="SAM" id="MobiDB-lite"/>
    </source>
</evidence>
<feature type="domain" description="Filamentous haemagglutinin FhaB/tRNA nuclease CdiA-like TPS" evidence="6">
    <location>
        <begin position="71"/>
        <end position="183"/>
    </location>
</feature>
<evidence type="ECO:0000259" key="6">
    <source>
        <dbReference type="SMART" id="SM00912"/>
    </source>
</evidence>